<reference evidence="2 3" key="1">
    <citation type="journal article" date="2016" name="Nat. Commun.">
        <title>Thousands of microbial genomes shed light on interconnected biogeochemical processes in an aquifer system.</title>
        <authorList>
            <person name="Anantharaman K."/>
            <person name="Brown C.T."/>
            <person name="Hug L.A."/>
            <person name="Sharon I."/>
            <person name="Castelle C.J."/>
            <person name="Probst A.J."/>
            <person name="Thomas B.C."/>
            <person name="Singh A."/>
            <person name="Wilkins M.J."/>
            <person name="Karaoz U."/>
            <person name="Brodie E.L."/>
            <person name="Williams K.H."/>
            <person name="Hubbard S.S."/>
            <person name="Banfield J.F."/>
        </authorList>
    </citation>
    <scope>NUCLEOTIDE SEQUENCE [LARGE SCALE GENOMIC DNA]</scope>
</reference>
<evidence type="ECO:0000313" key="3">
    <source>
        <dbReference type="Proteomes" id="UP000179243"/>
    </source>
</evidence>
<evidence type="ECO:0000259" key="1">
    <source>
        <dbReference type="Pfam" id="PF18765"/>
    </source>
</evidence>
<comment type="caution">
    <text evidence="2">The sequence shown here is derived from an EMBL/GenBank/DDBJ whole genome shotgun (WGS) entry which is preliminary data.</text>
</comment>
<gene>
    <name evidence="2" type="ORF">A2519_19425</name>
</gene>
<dbReference type="Proteomes" id="UP000179243">
    <property type="component" value="Unassembled WGS sequence"/>
</dbReference>
<protein>
    <recommendedName>
        <fullName evidence="1">Polymerase beta nucleotidyltransferase domain-containing protein</fullName>
    </recommendedName>
</protein>
<name>A0A1F7F4J7_UNCRA</name>
<dbReference type="Gene3D" id="3.30.460.10">
    <property type="entry name" value="Beta Polymerase, domain 2"/>
    <property type="match status" value="1"/>
</dbReference>
<dbReference type="Pfam" id="PF18765">
    <property type="entry name" value="Polbeta"/>
    <property type="match status" value="1"/>
</dbReference>
<dbReference type="InterPro" id="IPR043519">
    <property type="entry name" value="NT_sf"/>
</dbReference>
<evidence type="ECO:0000313" key="2">
    <source>
        <dbReference type="EMBL" id="OGK01492.1"/>
    </source>
</evidence>
<dbReference type="AlphaFoldDB" id="A0A1F7F4J7"/>
<dbReference type="SUPFAM" id="SSF81301">
    <property type="entry name" value="Nucleotidyltransferase"/>
    <property type="match status" value="1"/>
</dbReference>
<proteinExistence type="predicted"/>
<dbReference type="EMBL" id="MFYX01000125">
    <property type="protein sequence ID" value="OGK01492.1"/>
    <property type="molecule type" value="Genomic_DNA"/>
</dbReference>
<sequence length="94" mass="10489">MVTKKQIDTCVEVAKKYGIRKLMLFGSANDDMNHARDIDLLCYGLSEIDVLRMSGEIENRTGILVDAIPADQETPFVRMNVVRGKVLYDAARAA</sequence>
<dbReference type="InterPro" id="IPR041633">
    <property type="entry name" value="Polbeta"/>
</dbReference>
<organism evidence="2 3">
    <name type="scientific">Candidatus Raymondbacteria bacterium RIFOXYD12_FULL_49_13</name>
    <dbReference type="NCBI Taxonomy" id="1817890"/>
    <lineage>
        <taxon>Bacteria</taxon>
        <taxon>Raymondiibacteriota</taxon>
    </lineage>
</organism>
<feature type="domain" description="Polymerase beta nucleotidyltransferase" evidence="1">
    <location>
        <begin position="10"/>
        <end position="90"/>
    </location>
</feature>
<accession>A0A1F7F4J7</accession>